<dbReference type="InterPro" id="IPR013424">
    <property type="entry name" value="Ice-binding_C"/>
</dbReference>
<evidence type="ECO:0000259" key="1">
    <source>
        <dbReference type="Pfam" id="PF07589"/>
    </source>
</evidence>
<dbReference type="Proteomes" id="UP000658278">
    <property type="component" value="Unassembled WGS sequence"/>
</dbReference>
<dbReference type="Pfam" id="PF07589">
    <property type="entry name" value="PEP-CTERM"/>
    <property type="match status" value="1"/>
</dbReference>
<sequence length="258" mass="26455">MASAERVGSDKLISVWKALAGHCESKTIIVKNRLTILVVTGALAASANAATISLENSSFELPVASGGLTSPGGFSGATPAGWIRTGSGGRFNQSTTPGVDGDLTVFLQGGNAANLTGGTIAQRIDNLTVGTGSLLDGETFDFTLAARNANGSPTFNFDIRTAADPTTGFSLLNGFVTSSTFSGNPFQDIDVAGTVDLAQVSGLLVGGEYTGQVWLIANTNGPQVNFDNARLEYNAIPEPSSTALVGLAGLGLLLRRRK</sequence>
<reference evidence="2" key="1">
    <citation type="submission" date="2021-01" db="EMBL/GenBank/DDBJ databases">
        <title>Modified the classification status of verrucomicrobia.</title>
        <authorList>
            <person name="Feng X."/>
        </authorList>
    </citation>
    <scope>NUCLEOTIDE SEQUENCE</scope>
    <source>
        <strain evidence="2">KCTC 22201</strain>
    </source>
</reference>
<dbReference type="AlphaFoldDB" id="A0A934VHH5"/>
<comment type="caution">
    <text evidence="2">The sequence shown here is derived from an EMBL/GenBank/DDBJ whole genome shotgun (WGS) entry which is preliminary data.</text>
</comment>
<name>A0A934VHH5_9BACT</name>
<proteinExistence type="predicted"/>
<keyword evidence="3" id="KW-1185">Reference proteome</keyword>
<accession>A0A934VHH5</accession>
<dbReference type="EMBL" id="JAENII010000034">
    <property type="protein sequence ID" value="MBK1829066.1"/>
    <property type="molecule type" value="Genomic_DNA"/>
</dbReference>
<protein>
    <submittedName>
        <fullName evidence="2">PEP-CTERM sorting domain-containing protein</fullName>
    </submittedName>
</protein>
<feature type="domain" description="Ice-binding protein C-terminal" evidence="1">
    <location>
        <begin position="235"/>
        <end position="257"/>
    </location>
</feature>
<evidence type="ECO:0000313" key="3">
    <source>
        <dbReference type="Proteomes" id="UP000658278"/>
    </source>
</evidence>
<organism evidence="2 3">
    <name type="scientific">Haloferula rosea</name>
    <dbReference type="NCBI Taxonomy" id="490093"/>
    <lineage>
        <taxon>Bacteria</taxon>
        <taxon>Pseudomonadati</taxon>
        <taxon>Verrucomicrobiota</taxon>
        <taxon>Verrucomicrobiia</taxon>
        <taxon>Verrucomicrobiales</taxon>
        <taxon>Verrucomicrobiaceae</taxon>
        <taxon>Haloferula</taxon>
    </lineage>
</organism>
<dbReference type="RefSeq" id="WP_200283588.1">
    <property type="nucleotide sequence ID" value="NZ_JAENII010000034.1"/>
</dbReference>
<gene>
    <name evidence="2" type="ORF">JIN81_18690</name>
</gene>
<dbReference type="NCBIfam" id="TIGR02595">
    <property type="entry name" value="PEP_CTERM"/>
    <property type="match status" value="1"/>
</dbReference>
<evidence type="ECO:0000313" key="2">
    <source>
        <dbReference type="EMBL" id="MBK1829066.1"/>
    </source>
</evidence>